<comment type="caution">
    <text evidence="1">The sequence shown here is derived from an EMBL/GenBank/DDBJ whole genome shotgun (WGS) entry which is preliminary data.</text>
</comment>
<reference evidence="1 2" key="1">
    <citation type="submission" date="2016-01" db="EMBL/GenBank/DDBJ databases">
        <title>The new phylogeny of the genus Mycobacterium.</title>
        <authorList>
            <person name="Tarcisio F."/>
            <person name="Conor M."/>
            <person name="Antonella G."/>
            <person name="Elisabetta G."/>
            <person name="Giulia F.S."/>
            <person name="Sara T."/>
            <person name="Anna F."/>
            <person name="Clotilde B."/>
            <person name="Roberto B."/>
            <person name="Veronica D.S."/>
            <person name="Fabio R."/>
            <person name="Monica P."/>
            <person name="Olivier J."/>
            <person name="Enrico T."/>
            <person name="Nicola S."/>
        </authorList>
    </citation>
    <scope>NUCLEOTIDE SEQUENCE [LARGE SCALE GENOMIC DNA]</scope>
    <source>
        <strain evidence="1 2">DSM 44572</strain>
    </source>
</reference>
<name>A0A1X1ZVL0_9MYCO</name>
<keyword evidence="2" id="KW-1185">Reference proteome</keyword>
<protein>
    <recommendedName>
        <fullName evidence="3">Tetracyclin repressor-like C-terminal domain-containing protein</fullName>
    </recommendedName>
</protein>
<dbReference type="Proteomes" id="UP000193529">
    <property type="component" value="Unassembled WGS sequence"/>
</dbReference>
<organism evidence="1 2">
    <name type="scientific">Mycobacterium palustre</name>
    <dbReference type="NCBI Taxonomy" id="153971"/>
    <lineage>
        <taxon>Bacteria</taxon>
        <taxon>Bacillati</taxon>
        <taxon>Actinomycetota</taxon>
        <taxon>Actinomycetes</taxon>
        <taxon>Mycobacteriales</taxon>
        <taxon>Mycobacteriaceae</taxon>
        <taxon>Mycobacterium</taxon>
        <taxon>Mycobacterium simiae complex</taxon>
    </lineage>
</organism>
<gene>
    <name evidence="1" type="ORF">AWC19_27830</name>
</gene>
<evidence type="ECO:0000313" key="1">
    <source>
        <dbReference type="EMBL" id="ORW28145.1"/>
    </source>
</evidence>
<accession>A0A1X1ZVL0</accession>
<dbReference type="EMBL" id="LQPJ01000065">
    <property type="protein sequence ID" value="ORW28145.1"/>
    <property type="molecule type" value="Genomic_DNA"/>
</dbReference>
<sequence length="157" mass="17386">MLLQRIREIAEDLRPFSGAGISFTDAFIDTSVAAINTARSDEELMNIFTTGPSDRVQDVVAGPFLEVHEVVVNLLGPILQRGLQAGELRTDKTQDELIDWIRLVYLILINQSTTETPNIREMVADFLLPSIMFSSNAPRLRKARGRGTSLTDTKGAL</sequence>
<proteinExistence type="predicted"/>
<dbReference type="AlphaFoldDB" id="A0A1X1ZVL0"/>
<evidence type="ECO:0008006" key="3">
    <source>
        <dbReference type="Google" id="ProtNLM"/>
    </source>
</evidence>
<evidence type="ECO:0000313" key="2">
    <source>
        <dbReference type="Proteomes" id="UP000193529"/>
    </source>
</evidence>